<dbReference type="EMBL" id="JARJCM010000072">
    <property type="protein sequence ID" value="KAJ7032539.1"/>
    <property type="molecule type" value="Genomic_DNA"/>
</dbReference>
<keyword evidence="1" id="KW-0812">Transmembrane</keyword>
<feature type="transmembrane region" description="Helical" evidence="1">
    <location>
        <begin position="20"/>
        <end position="46"/>
    </location>
</feature>
<organism evidence="2 3">
    <name type="scientific">Mycena alexandri</name>
    <dbReference type="NCBI Taxonomy" id="1745969"/>
    <lineage>
        <taxon>Eukaryota</taxon>
        <taxon>Fungi</taxon>
        <taxon>Dikarya</taxon>
        <taxon>Basidiomycota</taxon>
        <taxon>Agaricomycotina</taxon>
        <taxon>Agaricomycetes</taxon>
        <taxon>Agaricomycetidae</taxon>
        <taxon>Agaricales</taxon>
        <taxon>Marasmiineae</taxon>
        <taxon>Mycenaceae</taxon>
        <taxon>Mycena</taxon>
    </lineage>
</organism>
<feature type="transmembrane region" description="Helical" evidence="1">
    <location>
        <begin position="398"/>
        <end position="421"/>
    </location>
</feature>
<name>A0AAD6SR70_9AGAR</name>
<evidence type="ECO:0000313" key="2">
    <source>
        <dbReference type="EMBL" id="KAJ7032539.1"/>
    </source>
</evidence>
<sequence length="462" mass="49701">MPFPLPSLEYPITRTYPGRVFAPAAMGGALVVVVFLTVINVALAGYDTVPGFDSNFNVTQTHWYDRFLPSVALTKPGTLCDPRLLGLGDTITTNNSLFQYTIASIDVPNAGDSGFSYQGWTLDNCDVTSLYINSDELTFMDFTALVSCRADAAQIARGNNFEITARADWSESELPGKYGLLLGIQKAQKAGFNKTADAPGSVLNAITSVSSADWSRRIGDLVSFTNGSFLSVISLAAAFPWCPASLGPDAPCASKIPPLNVTNMFQYSPVTQQGAIFDLGERDNTPLIDSDTVGIISNVVQVVYAAVRLDLGNRNPANNFLLNTSLIPLAIAQAFPRNTSAMPTESFLYSVLVNDSYYSTTVNPSWDIPGLLPLALPGPAVLDGVYLCRFQRAKSPGAGFIAVLVATLSMFMAAWGQFLGLAEGVVKRRRPEANMCECHTLMERPQPLSPSAESAEKEPFVN</sequence>
<dbReference type="Proteomes" id="UP001218188">
    <property type="component" value="Unassembled WGS sequence"/>
</dbReference>
<dbReference type="AlphaFoldDB" id="A0AAD6SR70"/>
<proteinExistence type="predicted"/>
<keyword evidence="1" id="KW-0472">Membrane</keyword>
<reference evidence="2" key="1">
    <citation type="submission" date="2023-03" db="EMBL/GenBank/DDBJ databases">
        <title>Massive genome expansion in bonnet fungi (Mycena s.s.) driven by repeated elements and novel gene families across ecological guilds.</title>
        <authorList>
            <consortium name="Lawrence Berkeley National Laboratory"/>
            <person name="Harder C.B."/>
            <person name="Miyauchi S."/>
            <person name="Viragh M."/>
            <person name="Kuo A."/>
            <person name="Thoen E."/>
            <person name="Andreopoulos B."/>
            <person name="Lu D."/>
            <person name="Skrede I."/>
            <person name="Drula E."/>
            <person name="Henrissat B."/>
            <person name="Morin E."/>
            <person name="Kohler A."/>
            <person name="Barry K."/>
            <person name="LaButti K."/>
            <person name="Morin E."/>
            <person name="Salamov A."/>
            <person name="Lipzen A."/>
            <person name="Mereny Z."/>
            <person name="Hegedus B."/>
            <person name="Baldrian P."/>
            <person name="Stursova M."/>
            <person name="Weitz H."/>
            <person name="Taylor A."/>
            <person name="Grigoriev I.V."/>
            <person name="Nagy L.G."/>
            <person name="Martin F."/>
            <person name="Kauserud H."/>
        </authorList>
    </citation>
    <scope>NUCLEOTIDE SEQUENCE</scope>
    <source>
        <strain evidence="2">CBHHK200</strain>
    </source>
</reference>
<evidence type="ECO:0008006" key="4">
    <source>
        <dbReference type="Google" id="ProtNLM"/>
    </source>
</evidence>
<comment type="caution">
    <text evidence="2">The sequence shown here is derived from an EMBL/GenBank/DDBJ whole genome shotgun (WGS) entry which is preliminary data.</text>
</comment>
<gene>
    <name evidence="2" type="ORF">C8F04DRAFT_654418</name>
</gene>
<protein>
    <recommendedName>
        <fullName evidence="4">Transmembrane protein</fullName>
    </recommendedName>
</protein>
<keyword evidence="3" id="KW-1185">Reference proteome</keyword>
<evidence type="ECO:0000256" key="1">
    <source>
        <dbReference type="SAM" id="Phobius"/>
    </source>
</evidence>
<accession>A0AAD6SR70</accession>
<evidence type="ECO:0000313" key="3">
    <source>
        <dbReference type="Proteomes" id="UP001218188"/>
    </source>
</evidence>
<keyword evidence="1" id="KW-1133">Transmembrane helix</keyword>